<proteinExistence type="predicted"/>
<evidence type="ECO:0000256" key="1">
    <source>
        <dbReference type="ARBA" id="ARBA00022658"/>
    </source>
</evidence>
<name>A0A183TF76_SCHSO</name>
<dbReference type="Gene3D" id="1.20.870.10">
    <property type="entry name" value="Son of sevenless (SoS) protein Chain: S domain 1"/>
    <property type="match status" value="1"/>
</dbReference>
<dbReference type="PROSITE" id="PS50212">
    <property type="entry name" value="RASGEF_NTER"/>
    <property type="match status" value="1"/>
</dbReference>
<reference evidence="6" key="1">
    <citation type="submission" date="2016-06" db="UniProtKB">
        <authorList>
            <consortium name="WormBaseParasite"/>
        </authorList>
    </citation>
    <scope>IDENTIFICATION</scope>
</reference>
<feature type="region of interest" description="Disordered" evidence="3">
    <location>
        <begin position="76"/>
        <end position="99"/>
    </location>
</feature>
<dbReference type="InterPro" id="IPR008937">
    <property type="entry name" value="Ras-like_GEF"/>
</dbReference>
<feature type="region of interest" description="Disordered" evidence="3">
    <location>
        <begin position="455"/>
        <end position="476"/>
    </location>
</feature>
<dbReference type="PANTHER" id="PTHR23113">
    <property type="entry name" value="GUANINE NUCLEOTIDE EXCHANGE FACTOR"/>
    <property type="match status" value="1"/>
</dbReference>
<evidence type="ECO:0000313" key="6">
    <source>
        <dbReference type="WBParaSite" id="SSLN_0001568801-mRNA-1"/>
    </source>
</evidence>
<organism evidence="6">
    <name type="scientific">Schistocephalus solidus</name>
    <name type="common">Tapeworm</name>
    <dbReference type="NCBI Taxonomy" id="70667"/>
    <lineage>
        <taxon>Eukaryota</taxon>
        <taxon>Metazoa</taxon>
        <taxon>Spiralia</taxon>
        <taxon>Lophotrochozoa</taxon>
        <taxon>Platyhelminthes</taxon>
        <taxon>Cestoda</taxon>
        <taxon>Eucestoda</taxon>
        <taxon>Diphyllobothriidea</taxon>
        <taxon>Diphyllobothriidae</taxon>
        <taxon>Schistocephalus</taxon>
    </lineage>
</organism>
<feature type="compositionally biased region" description="Polar residues" evidence="3">
    <location>
        <begin position="79"/>
        <end position="99"/>
    </location>
</feature>
<dbReference type="Gene3D" id="1.10.840.10">
    <property type="entry name" value="Ras guanine-nucleotide exchange factors catalytic domain"/>
    <property type="match status" value="1"/>
</dbReference>
<feature type="domain" description="N-terminal Ras-GEF" evidence="5">
    <location>
        <begin position="138"/>
        <end position="278"/>
    </location>
</feature>
<dbReference type="SMART" id="SM00229">
    <property type="entry name" value="RasGEFN"/>
    <property type="match status" value="1"/>
</dbReference>
<dbReference type="GO" id="GO:0005886">
    <property type="term" value="C:plasma membrane"/>
    <property type="evidence" value="ECO:0007669"/>
    <property type="project" value="TreeGrafter"/>
</dbReference>
<evidence type="ECO:0000259" key="5">
    <source>
        <dbReference type="PROSITE" id="PS50212"/>
    </source>
</evidence>
<dbReference type="GO" id="GO:0007265">
    <property type="term" value="P:Ras protein signal transduction"/>
    <property type="evidence" value="ECO:0007669"/>
    <property type="project" value="TreeGrafter"/>
</dbReference>
<dbReference type="Pfam" id="PF00617">
    <property type="entry name" value="RasGEF"/>
    <property type="match status" value="1"/>
</dbReference>
<keyword evidence="1 2" id="KW-0344">Guanine-nucleotide releasing factor</keyword>
<feature type="compositionally biased region" description="Acidic residues" evidence="3">
    <location>
        <begin position="456"/>
        <end position="476"/>
    </location>
</feature>
<feature type="domain" description="Ras-GEF" evidence="4">
    <location>
        <begin position="344"/>
        <end position="476"/>
    </location>
</feature>
<dbReference type="InterPro" id="IPR023578">
    <property type="entry name" value="Ras_GEF_dom_sf"/>
</dbReference>
<accession>A0A183TF76</accession>
<dbReference type="PANTHER" id="PTHR23113:SF363">
    <property type="entry name" value="PROTEIN SON OF SEVENLESS"/>
    <property type="match status" value="1"/>
</dbReference>
<dbReference type="WBParaSite" id="SSLN_0001568801-mRNA-1">
    <property type="protein sequence ID" value="SSLN_0001568801-mRNA-1"/>
    <property type="gene ID" value="SSLN_0001568801"/>
</dbReference>
<dbReference type="SUPFAM" id="SSF48366">
    <property type="entry name" value="Ras GEF"/>
    <property type="match status" value="1"/>
</dbReference>
<dbReference type="PROSITE" id="PS50009">
    <property type="entry name" value="RASGEF_CAT"/>
    <property type="match status" value="1"/>
</dbReference>
<evidence type="ECO:0000256" key="3">
    <source>
        <dbReference type="SAM" id="MobiDB-lite"/>
    </source>
</evidence>
<dbReference type="InterPro" id="IPR001895">
    <property type="entry name" value="RASGEF_cat_dom"/>
</dbReference>
<dbReference type="CDD" id="cd06224">
    <property type="entry name" value="REM"/>
    <property type="match status" value="1"/>
</dbReference>
<dbReference type="Pfam" id="PF00618">
    <property type="entry name" value="RasGEF_N"/>
    <property type="match status" value="1"/>
</dbReference>
<evidence type="ECO:0000259" key="4">
    <source>
        <dbReference type="PROSITE" id="PS50009"/>
    </source>
</evidence>
<dbReference type="GO" id="GO:0005085">
    <property type="term" value="F:guanyl-nucleotide exchange factor activity"/>
    <property type="evidence" value="ECO:0007669"/>
    <property type="project" value="UniProtKB-KW"/>
</dbReference>
<dbReference type="InterPro" id="IPR036964">
    <property type="entry name" value="RASGEF_cat_dom_sf"/>
</dbReference>
<dbReference type="AlphaFoldDB" id="A0A183TF76"/>
<dbReference type="InterPro" id="IPR000651">
    <property type="entry name" value="Ras-like_Gua-exchang_fac_N"/>
</dbReference>
<protein>
    <submittedName>
        <fullName evidence="6">RasGEF domain containing protein</fullName>
    </submittedName>
</protein>
<evidence type="ECO:0000256" key="2">
    <source>
        <dbReference type="PROSITE-ProRule" id="PRU00168"/>
    </source>
</evidence>
<sequence length="476" mass="53620">LPTPDKYKFARPDTPNVIVFEHPSLTPCVRSPNPTGAQPTMVGYTDDLLEDDLADLGLTDEEDMFALPDELLQEAEQLAPSTSSQTDETASTVTDTSLVPTPLSTATTIATSRATTPVPASTTAATVVLSPSFSCRPALPQIRFATIEKLVERLTYPTYFDAAGVNAFLLSYRRYLTPEQLLNLLIERFNVPDPTFEPQEFEVDRLRGKLESPAGHMLRRFRVMMFLSRWVRSPRLFEIDFAPNRDLCARLTEFLSEVTTCHLLHTARAIEQWISHAEFSLYPSVDVSPSVSRETLRPPDEPGIPSSVVVSVPSVEAASWVCGSRVEPQIGPDRSGPPLLQGIHPTELAEQVTLHEWDLYRRINFLEVVGGEHTPDKTPNLHACKDFSNKFHRWLVYSVLSERNAEDRTLAIQRVLDLMLIFEHFQNQQGFQEAKASLVSSGVFRLKKSFQQDTWILDDDAEDDDDEEEEEEEEED</sequence>